<evidence type="ECO:0000313" key="2">
    <source>
        <dbReference type="Proteomes" id="UP001220395"/>
    </source>
</evidence>
<evidence type="ECO:0000313" key="1">
    <source>
        <dbReference type="EMBL" id="WCT74974.1"/>
    </source>
</evidence>
<dbReference type="EMBL" id="CP117411">
    <property type="protein sequence ID" value="WCT74974.1"/>
    <property type="molecule type" value="Genomic_DNA"/>
</dbReference>
<sequence>MDANTNRIALESLPDLATPVGVAGQMRHVEVGGDACFGIIIAIAVFQADNGE</sequence>
<organism evidence="1 2">
    <name type="scientific">Sphingomonas naphthae</name>
    <dbReference type="NCBI Taxonomy" id="1813468"/>
    <lineage>
        <taxon>Bacteria</taxon>
        <taxon>Pseudomonadati</taxon>
        <taxon>Pseudomonadota</taxon>
        <taxon>Alphaproteobacteria</taxon>
        <taxon>Sphingomonadales</taxon>
        <taxon>Sphingomonadaceae</taxon>
        <taxon>Sphingomonas</taxon>
    </lineage>
</organism>
<gene>
    <name evidence="1" type="ORF">PQ455_07075</name>
</gene>
<dbReference type="Proteomes" id="UP001220395">
    <property type="component" value="Chromosome"/>
</dbReference>
<keyword evidence="2" id="KW-1185">Reference proteome</keyword>
<dbReference type="RefSeq" id="WP_273690446.1">
    <property type="nucleotide sequence ID" value="NZ_CP117411.1"/>
</dbReference>
<name>A0ABY7TP13_9SPHN</name>
<protein>
    <submittedName>
        <fullName evidence="1">Uncharacterized protein</fullName>
    </submittedName>
</protein>
<reference evidence="1 2" key="1">
    <citation type="submission" date="2023-02" db="EMBL/GenBank/DDBJ databases">
        <title>Genome sequence of Sphingomonas naphthae.</title>
        <authorList>
            <person name="Kim S."/>
            <person name="Heo J."/>
            <person name="Kwon S.-W."/>
        </authorList>
    </citation>
    <scope>NUCLEOTIDE SEQUENCE [LARGE SCALE GENOMIC DNA]</scope>
    <source>
        <strain evidence="1 2">KACC 18716</strain>
    </source>
</reference>
<accession>A0ABY7TP13</accession>
<proteinExistence type="predicted"/>